<dbReference type="InterPro" id="IPR000160">
    <property type="entry name" value="GGDEF_dom"/>
</dbReference>
<dbReference type="InterPro" id="IPR035919">
    <property type="entry name" value="EAL_sf"/>
</dbReference>
<dbReference type="CDD" id="cd01948">
    <property type="entry name" value="EAL"/>
    <property type="match status" value="1"/>
</dbReference>
<dbReference type="InterPro" id="IPR043128">
    <property type="entry name" value="Rev_trsase/Diguanyl_cyclase"/>
</dbReference>
<dbReference type="PROSITE" id="PS50887">
    <property type="entry name" value="GGDEF"/>
    <property type="match status" value="1"/>
</dbReference>
<feature type="non-terminal residue" evidence="3">
    <location>
        <position position="1"/>
    </location>
</feature>
<dbReference type="OrthoDB" id="9793210at2"/>
<feature type="domain" description="GGDEF" evidence="2">
    <location>
        <begin position="1"/>
        <end position="114"/>
    </location>
</feature>
<evidence type="ECO:0000313" key="3">
    <source>
        <dbReference type="EMBL" id="EFH11482.1"/>
    </source>
</evidence>
<feature type="domain" description="EAL" evidence="1">
    <location>
        <begin position="123"/>
        <end position="373"/>
    </location>
</feature>
<dbReference type="Gene3D" id="3.30.70.270">
    <property type="match status" value="1"/>
</dbReference>
<name>D5RMI7_9PROT</name>
<dbReference type="Pfam" id="PF00563">
    <property type="entry name" value="EAL"/>
    <property type="match status" value="1"/>
</dbReference>
<dbReference type="SMART" id="SM00267">
    <property type="entry name" value="GGDEF"/>
    <property type="match status" value="1"/>
</dbReference>
<protein>
    <submittedName>
        <fullName evidence="3">Cyclic diguanylate phosphodiesterase (EAL) domain protein</fullName>
    </submittedName>
</protein>
<keyword evidence="4" id="KW-1185">Reference proteome</keyword>
<evidence type="ECO:0000259" key="2">
    <source>
        <dbReference type="PROSITE" id="PS50887"/>
    </source>
</evidence>
<dbReference type="RefSeq" id="WP_007005984.1">
    <property type="nucleotide sequence ID" value="NZ_GG770862.1"/>
</dbReference>
<dbReference type="SUPFAM" id="SSF141868">
    <property type="entry name" value="EAL domain-like"/>
    <property type="match status" value="1"/>
</dbReference>
<dbReference type="InterPro" id="IPR001633">
    <property type="entry name" value="EAL_dom"/>
</dbReference>
<gene>
    <name evidence="3" type="ORF">HMPREF0731_2298</name>
</gene>
<dbReference type="Proteomes" id="UP000005324">
    <property type="component" value="Unassembled WGS sequence"/>
</dbReference>
<dbReference type="AlphaFoldDB" id="D5RMI7"/>
<dbReference type="InterPro" id="IPR029787">
    <property type="entry name" value="Nucleotide_cyclase"/>
</dbReference>
<dbReference type="EMBL" id="ADVL01000373">
    <property type="protein sequence ID" value="EFH11482.1"/>
    <property type="molecule type" value="Genomic_DNA"/>
</dbReference>
<dbReference type="SUPFAM" id="SSF55073">
    <property type="entry name" value="Nucleotide cyclase"/>
    <property type="match status" value="1"/>
</dbReference>
<proteinExistence type="predicted"/>
<accession>D5RMI7</accession>
<organism evidence="3 4">
    <name type="scientific">Pseudoroseomonas cervicalis ATCC 49957</name>
    <dbReference type="NCBI Taxonomy" id="525371"/>
    <lineage>
        <taxon>Bacteria</taxon>
        <taxon>Pseudomonadati</taxon>
        <taxon>Pseudomonadota</taxon>
        <taxon>Alphaproteobacteria</taxon>
        <taxon>Acetobacterales</taxon>
        <taxon>Roseomonadaceae</taxon>
        <taxon>Roseomonas</taxon>
    </lineage>
</organism>
<dbReference type="HOGENOM" id="CLU_697419_0_0_5"/>
<dbReference type="Pfam" id="PF00990">
    <property type="entry name" value="GGDEF"/>
    <property type="match status" value="1"/>
</dbReference>
<dbReference type="NCBIfam" id="TIGR00254">
    <property type="entry name" value="GGDEF"/>
    <property type="match status" value="1"/>
</dbReference>
<comment type="caution">
    <text evidence="3">The sequence shown here is derived from an EMBL/GenBank/DDBJ whole genome shotgun (WGS) entry which is preliminary data.</text>
</comment>
<dbReference type="SMART" id="SM00052">
    <property type="entry name" value="EAL"/>
    <property type="match status" value="1"/>
</dbReference>
<evidence type="ECO:0000259" key="1">
    <source>
        <dbReference type="PROSITE" id="PS50883"/>
    </source>
</evidence>
<reference evidence="3 4" key="1">
    <citation type="submission" date="2010-04" db="EMBL/GenBank/DDBJ databases">
        <authorList>
            <person name="Qin X."/>
            <person name="Bachman B."/>
            <person name="Battles P."/>
            <person name="Bell A."/>
            <person name="Bess C."/>
            <person name="Bickham C."/>
            <person name="Chaboub L."/>
            <person name="Chen D."/>
            <person name="Coyle M."/>
            <person name="Deiros D.R."/>
            <person name="Dinh H."/>
            <person name="Forbes L."/>
            <person name="Fowler G."/>
            <person name="Francisco L."/>
            <person name="Fu Q."/>
            <person name="Gubbala S."/>
            <person name="Hale W."/>
            <person name="Han Y."/>
            <person name="Hemphill L."/>
            <person name="Highlander S.K."/>
            <person name="Hirani K."/>
            <person name="Hogues M."/>
            <person name="Jackson L."/>
            <person name="Jakkamsetti A."/>
            <person name="Javaid M."/>
            <person name="Jiang H."/>
            <person name="Korchina V."/>
            <person name="Kovar C."/>
            <person name="Lara F."/>
            <person name="Lee S."/>
            <person name="Mata R."/>
            <person name="Mathew T."/>
            <person name="Moen C."/>
            <person name="Morales K."/>
            <person name="Munidasa M."/>
            <person name="Nazareth L."/>
            <person name="Ngo R."/>
            <person name="Nguyen L."/>
            <person name="Okwuonu G."/>
            <person name="Ongeri F."/>
            <person name="Patil S."/>
            <person name="Petrosino J."/>
            <person name="Pham C."/>
            <person name="Pham P."/>
            <person name="Pu L.-L."/>
            <person name="Puazo M."/>
            <person name="Raj R."/>
            <person name="Reid J."/>
            <person name="Rouhana J."/>
            <person name="Saada N."/>
            <person name="Shang Y."/>
            <person name="Simmons D."/>
            <person name="Thornton R."/>
            <person name="Warren J."/>
            <person name="Weissenberger G."/>
            <person name="Zhang J."/>
            <person name="Zhang L."/>
            <person name="Zhou C."/>
            <person name="Zhu D."/>
            <person name="Muzny D."/>
            <person name="Worley K."/>
            <person name="Gibbs R."/>
        </authorList>
    </citation>
    <scope>NUCLEOTIDE SEQUENCE [LARGE SCALE GENOMIC DNA]</scope>
    <source>
        <strain evidence="3 4">ATCC 49957</strain>
    </source>
</reference>
<evidence type="ECO:0000313" key="4">
    <source>
        <dbReference type="Proteomes" id="UP000005324"/>
    </source>
</evidence>
<dbReference type="CDD" id="cd01949">
    <property type="entry name" value="GGDEF"/>
    <property type="match status" value="1"/>
</dbReference>
<dbReference type="InterPro" id="IPR052155">
    <property type="entry name" value="Biofilm_reg_signaling"/>
</dbReference>
<dbReference type="PANTHER" id="PTHR44757:SF2">
    <property type="entry name" value="BIOFILM ARCHITECTURE MAINTENANCE PROTEIN MBAA"/>
    <property type="match status" value="1"/>
</dbReference>
<dbReference type="Gene3D" id="3.20.20.450">
    <property type="entry name" value="EAL domain"/>
    <property type="match status" value="1"/>
</dbReference>
<sequence length="395" mass="41891">GPAAGDALLRQAAQRLAEGGMAGELLAHLGGEDFALLLPGPVTAEAAERRAELALRAIAQPFFVEGSVAMLGLSIGIALSPRHGAGADALLQAASIAMQRAREEGRGGIRPFHPGMLQRLEQRQRLRQDLRAALQRGEFSLAYQPLIDLPSGRVGGFEALMRWQHPRCGAVSPAEFIPVAEESGLIVAMGAWALRTACATAAGWPEGMRVAVNLSPAQFRSPGLVETVRQALDGAGLAPGRLKLEITESVLLQDSAANLAMLHALRDLGVMVVLDDFGTGYASLSYLQRFPFHKLKIDQLFVRRLIERDDSRKIVTSILGLARALGIGTTAEGVESQEQLDWLAREGCGQVQGFLLGRPMPPEAVAGYLRRHAAEQAVAPDRAAALAPAAIAGPG</sequence>
<dbReference type="PANTHER" id="PTHR44757">
    <property type="entry name" value="DIGUANYLATE CYCLASE DGCP"/>
    <property type="match status" value="1"/>
</dbReference>
<dbReference type="PROSITE" id="PS50883">
    <property type="entry name" value="EAL"/>
    <property type="match status" value="1"/>
</dbReference>